<dbReference type="InterPro" id="IPR045224">
    <property type="entry name" value="HDZip_class_I_plant"/>
</dbReference>
<comment type="similarity">
    <text evidence="7 10">Belongs to the HD-ZIP homeobox family. Class I subfamily.</text>
</comment>
<dbReference type="Pfam" id="PF02183">
    <property type="entry name" value="HALZ"/>
    <property type="match status" value="1"/>
</dbReference>
<keyword evidence="15" id="KW-1185">Reference proteome</keyword>
<proteinExistence type="inferred from homology"/>
<keyword evidence="6 8" id="KW-0539">Nucleus</keyword>
<name>A0ABC8THX0_9AQUA</name>
<feature type="DNA-binding region" description="Homeobox" evidence="8">
    <location>
        <begin position="34"/>
        <end position="93"/>
    </location>
</feature>
<evidence type="ECO:0000256" key="1">
    <source>
        <dbReference type="ARBA" id="ARBA00004123"/>
    </source>
</evidence>
<dbReference type="GO" id="GO:0003677">
    <property type="term" value="F:DNA binding"/>
    <property type="evidence" value="ECO:0007669"/>
    <property type="project" value="UniProtKB-UniRule"/>
</dbReference>
<dbReference type="AlphaFoldDB" id="A0ABC8THX0"/>
<keyword evidence="5 10" id="KW-0804">Transcription</keyword>
<dbReference type="InterPro" id="IPR009057">
    <property type="entry name" value="Homeodomain-like_sf"/>
</dbReference>
<comment type="function">
    <text evidence="10">Transcription factor.</text>
</comment>
<evidence type="ECO:0000313" key="14">
    <source>
        <dbReference type="EMBL" id="CAK9167446.1"/>
    </source>
</evidence>
<dbReference type="InterPro" id="IPR001356">
    <property type="entry name" value="HD"/>
</dbReference>
<dbReference type="PROSITE" id="PS00027">
    <property type="entry name" value="HOMEOBOX_1"/>
    <property type="match status" value="1"/>
</dbReference>
<evidence type="ECO:0000256" key="3">
    <source>
        <dbReference type="ARBA" id="ARBA00023125"/>
    </source>
</evidence>
<dbReference type="InterPro" id="IPR000047">
    <property type="entry name" value="HTH_motif"/>
</dbReference>
<dbReference type="SUPFAM" id="SSF46689">
    <property type="entry name" value="Homeodomain-like"/>
    <property type="match status" value="1"/>
</dbReference>
<comment type="caution">
    <text evidence="14">The sequence shown here is derived from an EMBL/GenBank/DDBJ whole genome shotgun (WGS) entry which is preliminary data.</text>
</comment>
<sequence>MLATGHTSPTTATDVSLLFMEVESIPTASLREKKKNNKRRFSHDQIRLLESMFNSESRPEQWTKKQLASMIGLQPRQVAIWFQNRRARSKSKQIERDYNILKISYDTLASKFDSLKKENQSLLNQLEKLTNLMGRSRESRDQEYESQNKVLGAKKKPNPPLETHDKIGMPSCNEVDTLVEYFEDDNCILNMADVADGFLNIN</sequence>
<dbReference type="Pfam" id="PF00046">
    <property type="entry name" value="Homeodomain"/>
    <property type="match status" value="1"/>
</dbReference>
<feature type="region of interest" description="Disordered" evidence="12">
    <location>
        <begin position="134"/>
        <end position="168"/>
    </location>
</feature>
<evidence type="ECO:0000256" key="4">
    <source>
        <dbReference type="ARBA" id="ARBA00023155"/>
    </source>
</evidence>
<comment type="subcellular location">
    <subcellularLocation>
        <location evidence="1 8 9">Nucleus</location>
    </subcellularLocation>
</comment>
<evidence type="ECO:0000256" key="2">
    <source>
        <dbReference type="ARBA" id="ARBA00023015"/>
    </source>
</evidence>
<organism evidence="14 15">
    <name type="scientific">Ilex paraguariensis</name>
    <name type="common">yerba mate</name>
    <dbReference type="NCBI Taxonomy" id="185542"/>
    <lineage>
        <taxon>Eukaryota</taxon>
        <taxon>Viridiplantae</taxon>
        <taxon>Streptophyta</taxon>
        <taxon>Embryophyta</taxon>
        <taxon>Tracheophyta</taxon>
        <taxon>Spermatophyta</taxon>
        <taxon>Magnoliopsida</taxon>
        <taxon>eudicotyledons</taxon>
        <taxon>Gunneridae</taxon>
        <taxon>Pentapetalae</taxon>
        <taxon>asterids</taxon>
        <taxon>campanulids</taxon>
        <taxon>Aquifoliales</taxon>
        <taxon>Aquifoliaceae</taxon>
        <taxon>Ilex</taxon>
    </lineage>
</organism>
<keyword evidence="2 10" id="KW-0805">Transcription regulation</keyword>
<dbReference type="GO" id="GO:0000981">
    <property type="term" value="F:DNA-binding transcription factor activity, RNA polymerase II-specific"/>
    <property type="evidence" value="ECO:0007669"/>
    <property type="project" value="UniProtKB-UniRule"/>
</dbReference>
<dbReference type="CDD" id="cd00086">
    <property type="entry name" value="homeodomain"/>
    <property type="match status" value="1"/>
</dbReference>
<keyword evidence="11" id="KW-0175">Coiled coil</keyword>
<dbReference type="Gene3D" id="1.10.10.60">
    <property type="entry name" value="Homeodomain-like"/>
    <property type="match status" value="1"/>
</dbReference>
<dbReference type="Proteomes" id="UP001642360">
    <property type="component" value="Unassembled WGS sequence"/>
</dbReference>
<dbReference type="GO" id="GO:0005634">
    <property type="term" value="C:nucleus"/>
    <property type="evidence" value="ECO:0007669"/>
    <property type="project" value="UniProtKB-SubCell"/>
</dbReference>
<accession>A0ABC8THX0</accession>
<gene>
    <name evidence="14" type="ORF">ILEXP_LOCUS36719</name>
</gene>
<feature type="domain" description="Homeobox" evidence="13">
    <location>
        <begin position="32"/>
        <end position="92"/>
    </location>
</feature>
<dbReference type="EMBL" id="CAUOFW020004835">
    <property type="protein sequence ID" value="CAK9167446.1"/>
    <property type="molecule type" value="Genomic_DNA"/>
</dbReference>
<evidence type="ECO:0000313" key="15">
    <source>
        <dbReference type="Proteomes" id="UP001642360"/>
    </source>
</evidence>
<dbReference type="PROSITE" id="PS50071">
    <property type="entry name" value="HOMEOBOX_2"/>
    <property type="match status" value="1"/>
</dbReference>
<evidence type="ECO:0000259" key="13">
    <source>
        <dbReference type="PROSITE" id="PS50071"/>
    </source>
</evidence>
<evidence type="ECO:0000256" key="10">
    <source>
        <dbReference type="RuleBase" id="RU369038"/>
    </source>
</evidence>
<feature type="coiled-coil region" evidence="11">
    <location>
        <begin position="105"/>
        <end position="132"/>
    </location>
</feature>
<dbReference type="PRINTS" id="PR00031">
    <property type="entry name" value="HTHREPRESSR"/>
</dbReference>
<evidence type="ECO:0000256" key="12">
    <source>
        <dbReference type="SAM" id="MobiDB-lite"/>
    </source>
</evidence>
<evidence type="ECO:0000256" key="9">
    <source>
        <dbReference type="RuleBase" id="RU000682"/>
    </source>
</evidence>
<evidence type="ECO:0000256" key="11">
    <source>
        <dbReference type="SAM" id="Coils"/>
    </source>
</evidence>
<dbReference type="InterPro" id="IPR003106">
    <property type="entry name" value="Leu_zip_homeo"/>
</dbReference>
<evidence type="ECO:0000256" key="8">
    <source>
        <dbReference type="PROSITE-ProRule" id="PRU00108"/>
    </source>
</evidence>
<evidence type="ECO:0000256" key="5">
    <source>
        <dbReference type="ARBA" id="ARBA00023163"/>
    </source>
</evidence>
<keyword evidence="4 8" id="KW-0371">Homeobox</keyword>
<dbReference type="PANTHER" id="PTHR24326">
    <property type="entry name" value="HOMEOBOX-LEUCINE ZIPPER PROTEIN"/>
    <property type="match status" value="1"/>
</dbReference>
<evidence type="ECO:0000256" key="6">
    <source>
        <dbReference type="ARBA" id="ARBA00023242"/>
    </source>
</evidence>
<dbReference type="SMART" id="SM00389">
    <property type="entry name" value="HOX"/>
    <property type="match status" value="1"/>
</dbReference>
<evidence type="ECO:0000256" key="7">
    <source>
        <dbReference type="ARBA" id="ARBA00025748"/>
    </source>
</evidence>
<protein>
    <recommendedName>
        <fullName evidence="10">Homeobox-leucine zipper protein</fullName>
    </recommendedName>
    <alternativeName>
        <fullName evidence="10">HD-ZIP protein</fullName>
    </alternativeName>
    <alternativeName>
        <fullName evidence="10">Homeodomain transcription factor</fullName>
    </alternativeName>
</protein>
<dbReference type="InterPro" id="IPR017970">
    <property type="entry name" value="Homeobox_CS"/>
</dbReference>
<dbReference type="PANTHER" id="PTHR24326:SF122">
    <property type="entry name" value="HOMEOBOX-LEUCINE ZIPPER PROTEIN HOX6"/>
    <property type="match status" value="1"/>
</dbReference>
<keyword evidence="3 8" id="KW-0238">DNA-binding</keyword>
<reference evidence="14 15" key="1">
    <citation type="submission" date="2024-02" db="EMBL/GenBank/DDBJ databases">
        <authorList>
            <person name="Vignale AGUSTIN F."/>
            <person name="Sosa J E."/>
            <person name="Modenutti C."/>
        </authorList>
    </citation>
    <scope>NUCLEOTIDE SEQUENCE [LARGE SCALE GENOMIC DNA]</scope>
</reference>